<organism evidence="1 2">
    <name type="scientific">Catharanthus roseus</name>
    <name type="common">Madagascar periwinkle</name>
    <name type="synonym">Vinca rosea</name>
    <dbReference type="NCBI Taxonomy" id="4058"/>
    <lineage>
        <taxon>Eukaryota</taxon>
        <taxon>Viridiplantae</taxon>
        <taxon>Streptophyta</taxon>
        <taxon>Embryophyta</taxon>
        <taxon>Tracheophyta</taxon>
        <taxon>Spermatophyta</taxon>
        <taxon>Magnoliopsida</taxon>
        <taxon>eudicotyledons</taxon>
        <taxon>Gunneridae</taxon>
        <taxon>Pentapetalae</taxon>
        <taxon>asterids</taxon>
        <taxon>lamiids</taxon>
        <taxon>Gentianales</taxon>
        <taxon>Apocynaceae</taxon>
        <taxon>Rauvolfioideae</taxon>
        <taxon>Vinceae</taxon>
        <taxon>Catharanthinae</taxon>
        <taxon>Catharanthus</taxon>
    </lineage>
</organism>
<reference evidence="2" key="1">
    <citation type="journal article" date="2023" name="Nat. Plants">
        <title>Single-cell RNA sequencing provides a high-resolution roadmap for understanding the multicellular compartmentation of specialized metabolism.</title>
        <authorList>
            <person name="Sun S."/>
            <person name="Shen X."/>
            <person name="Li Y."/>
            <person name="Li Y."/>
            <person name="Wang S."/>
            <person name="Li R."/>
            <person name="Zhang H."/>
            <person name="Shen G."/>
            <person name="Guo B."/>
            <person name="Wei J."/>
            <person name="Xu J."/>
            <person name="St-Pierre B."/>
            <person name="Chen S."/>
            <person name="Sun C."/>
        </authorList>
    </citation>
    <scope>NUCLEOTIDE SEQUENCE [LARGE SCALE GENOMIC DNA]</scope>
</reference>
<accession>A0ACB9ZRB6</accession>
<comment type="caution">
    <text evidence="1">The sequence shown here is derived from an EMBL/GenBank/DDBJ whole genome shotgun (WGS) entry which is preliminary data.</text>
</comment>
<gene>
    <name evidence="1" type="ORF">M9H77_35351</name>
</gene>
<evidence type="ECO:0000313" key="1">
    <source>
        <dbReference type="EMBL" id="KAI5649346.1"/>
    </source>
</evidence>
<proteinExistence type="predicted"/>
<sequence>MDYDTLKETIINIQKSMKKDEDIPLSVVVITDREWLLGDPSKADKHSAYSLLLAENICNNFGVKVQNLVAEIVDSKLGKQDISLYMKEGENPSFSELSERAHLRREVAIGYVKNNKKVINPVPKSEPLSLELSDALIVISELEGEQPVVL</sequence>
<keyword evidence="2" id="KW-1185">Reference proteome</keyword>
<dbReference type="EMBL" id="CM044708">
    <property type="protein sequence ID" value="KAI5649346.1"/>
    <property type="molecule type" value="Genomic_DNA"/>
</dbReference>
<name>A0ACB9ZRB6_CATRO</name>
<evidence type="ECO:0000313" key="2">
    <source>
        <dbReference type="Proteomes" id="UP001060085"/>
    </source>
</evidence>
<protein>
    <submittedName>
        <fullName evidence="1">Uncharacterized protein</fullName>
    </submittedName>
</protein>
<dbReference type="Proteomes" id="UP001060085">
    <property type="component" value="Linkage Group LG08"/>
</dbReference>